<keyword evidence="3" id="KW-1185">Reference proteome</keyword>
<name>A0A154P6S8_DUFNO</name>
<sequence>MSDERKVSIGRITSKRSRGEKEGGGAKGEERPDDGLITLHSRDSSLIGENIYEFQIHFPNVRRHGRRCSGFFFSTRYTETDEWETERERKNKREKNNYTTGVSMCMLYVELV</sequence>
<evidence type="ECO:0000313" key="2">
    <source>
        <dbReference type="EMBL" id="KZC06898.1"/>
    </source>
</evidence>
<gene>
    <name evidence="2" type="ORF">WN55_08132</name>
</gene>
<feature type="region of interest" description="Disordered" evidence="1">
    <location>
        <begin position="1"/>
        <end position="36"/>
    </location>
</feature>
<reference evidence="2 3" key="1">
    <citation type="submission" date="2015-07" db="EMBL/GenBank/DDBJ databases">
        <title>The genome of Dufourea novaeangliae.</title>
        <authorList>
            <person name="Pan H."/>
            <person name="Kapheim K."/>
        </authorList>
    </citation>
    <scope>NUCLEOTIDE SEQUENCE [LARGE SCALE GENOMIC DNA]</scope>
    <source>
        <strain evidence="2">0120121106</strain>
        <tissue evidence="2">Whole body</tissue>
    </source>
</reference>
<evidence type="ECO:0000313" key="3">
    <source>
        <dbReference type="Proteomes" id="UP000076502"/>
    </source>
</evidence>
<dbReference type="AlphaFoldDB" id="A0A154P6S8"/>
<protein>
    <submittedName>
        <fullName evidence="2">Uncharacterized protein</fullName>
    </submittedName>
</protein>
<proteinExistence type="predicted"/>
<feature type="compositionally biased region" description="Basic and acidic residues" evidence="1">
    <location>
        <begin position="17"/>
        <end position="34"/>
    </location>
</feature>
<evidence type="ECO:0000256" key="1">
    <source>
        <dbReference type="SAM" id="MobiDB-lite"/>
    </source>
</evidence>
<dbReference type="Proteomes" id="UP000076502">
    <property type="component" value="Unassembled WGS sequence"/>
</dbReference>
<dbReference type="EMBL" id="KQ434819">
    <property type="protein sequence ID" value="KZC06898.1"/>
    <property type="molecule type" value="Genomic_DNA"/>
</dbReference>
<organism evidence="2 3">
    <name type="scientific">Dufourea novaeangliae</name>
    <name type="common">Sweat bee</name>
    <dbReference type="NCBI Taxonomy" id="178035"/>
    <lineage>
        <taxon>Eukaryota</taxon>
        <taxon>Metazoa</taxon>
        <taxon>Ecdysozoa</taxon>
        <taxon>Arthropoda</taxon>
        <taxon>Hexapoda</taxon>
        <taxon>Insecta</taxon>
        <taxon>Pterygota</taxon>
        <taxon>Neoptera</taxon>
        <taxon>Endopterygota</taxon>
        <taxon>Hymenoptera</taxon>
        <taxon>Apocrita</taxon>
        <taxon>Aculeata</taxon>
        <taxon>Apoidea</taxon>
        <taxon>Anthophila</taxon>
        <taxon>Halictidae</taxon>
        <taxon>Rophitinae</taxon>
        <taxon>Dufourea</taxon>
    </lineage>
</organism>
<accession>A0A154P6S8</accession>